<dbReference type="KEGG" id="pex:IZT61_20670"/>
<dbReference type="Proteomes" id="UP000594759">
    <property type="component" value="Chromosome"/>
</dbReference>
<evidence type="ECO:0000256" key="1">
    <source>
        <dbReference type="PROSITE-ProRule" id="PRU00110"/>
    </source>
</evidence>
<dbReference type="EMBL" id="CP064939">
    <property type="protein sequence ID" value="QPH39424.1"/>
    <property type="molecule type" value="Genomic_DNA"/>
</dbReference>
<evidence type="ECO:0000313" key="4">
    <source>
        <dbReference type="Proteomes" id="UP000594759"/>
    </source>
</evidence>
<dbReference type="InterPro" id="IPR008207">
    <property type="entry name" value="Sig_transdc_His_kin_Hpt_dom"/>
</dbReference>
<protein>
    <submittedName>
        <fullName evidence="3">Hpt domain-containing protein</fullName>
    </submittedName>
</protein>
<sequence length="124" mass="14580">MQDNYDNHPLDLSYLTEMVGHNPEFMIEVFDMFIEQTPFYMAELENALSVENWDKVGDCAHKIKPTFSYIGRSDIKDFVQTIEHNARNKVSLEQIPLDVMRLEEMLDRVYVQIDEMKKSISAEN</sequence>
<feature type="domain" description="HPt" evidence="2">
    <location>
        <begin position="22"/>
        <end position="123"/>
    </location>
</feature>
<name>A0A7S9KZE8_9SPHI</name>
<dbReference type="RefSeq" id="WP_196098891.1">
    <property type="nucleotide sequence ID" value="NZ_CP064939.1"/>
</dbReference>
<organism evidence="3 4">
    <name type="scientific">Pedobacter endophyticus</name>
    <dbReference type="NCBI Taxonomy" id="2789740"/>
    <lineage>
        <taxon>Bacteria</taxon>
        <taxon>Pseudomonadati</taxon>
        <taxon>Bacteroidota</taxon>
        <taxon>Sphingobacteriia</taxon>
        <taxon>Sphingobacteriales</taxon>
        <taxon>Sphingobacteriaceae</taxon>
        <taxon>Pedobacter</taxon>
    </lineage>
</organism>
<proteinExistence type="predicted"/>
<evidence type="ECO:0000259" key="2">
    <source>
        <dbReference type="PROSITE" id="PS50894"/>
    </source>
</evidence>
<dbReference type="SMART" id="SM00073">
    <property type="entry name" value="HPT"/>
    <property type="match status" value="1"/>
</dbReference>
<dbReference type="AlphaFoldDB" id="A0A7S9KZE8"/>
<feature type="modified residue" description="Phosphohistidine" evidence="1">
    <location>
        <position position="61"/>
    </location>
</feature>
<accession>A0A7S9KZE8</accession>
<reference evidence="3 4" key="1">
    <citation type="submission" date="2020-11" db="EMBL/GenBank/DDBJ databases">
        <title>Pedobacter endophytica, an endophytic bacteria isolated form Carex pumila.</title>
        <authorList>
            <person name="Peng Y."/>
            <person name="Jiang L."/>
            <person name="Lee J."/>
        </authorList>
    </citation>
    <scope>NUCLEOTIDE SEQUENCE [LARGE SCALE GENOMIC DNA]</scope>
    <source>
        <strain evidence="3 4">JBR3-12</strain>
    </source>
</reference>
<keyword evidence="1" id="KW-0597">Phosphoprotein</keyword>
<dbReference type="SUPFAM" id="SSF47226">
    <property type="entry name" value="Histidine-containing phosphotransfer domain, HPT domain"/>
    <property type="match status" value="1"/>
</dbReference>
<gene>
    <name evidence="3" type="ORF">IZT61_20670</name>
</gene>
<dbReference type="Pfam" id="PF01627">
    <property type="entry name" value="Hpt"/>
    <property type="match status" value="1"/>
</dbReference>
<dbReference type="InterPro" id="IPR036641">
    <property type="entry name" value="HPT_dom_sf"/>
</dbReference>
<dbReference type="GO" id="GO:0000160">
    <property type="term" value="P:phosphorelay signal transduction system"/>
    <property type="evidence" value="ECO:0007669"/>
    <property type="project" value="InterPro"/>
</dbReference>
<dbReference type="PROSITE" id="PS50894">
    <property type="entry name" value="HPT"/>
    <property type="match status" value="1"/>
</dbReference>
<dbReference type="Gene3D" id="1.20.120.160">
    <property type="entry name" value="HPT domain"/>
    <property type="match status" value="1"/>
</dbReference>
<evidence type="ECO:0000313" key="3">
    <source>
        <dbReference type="EMBL" id="QPH39424.1"/>
    </source>
</evidence>
<keyword evidence="4" id="KW-1185">Reference proteome</keyword>
<dbReference type="GO" id="GO:0004672">
    <property type="term" value="F:protein kinase activity"/>
    <property type="evidence" value="ECO:0007669"/>
    <property type="project" value="UniProtKB-ARBA"/>
</dbReference>